<protein>
    <recommendedName>
        <fullName evidence="18 19">E3 ubiquitin-protein ligase parkin</fullName>
        <ecNumber evidence="5 19">2.3.2.31</ecNumber>
    </recommendedName>
</protein>
<dbReference type="Proteomes" id="UP000245119">
    <property type="component" value="Linkage Group LG6"/>
</dbReference>
<dbReference type="Pfam" id="PF00240">
    <property type="entry name" value="ubiquitin"/>
    <property type="match status" value="1"/>
</dbReference>
<dbReference type="PROSITE" id="PS50053">
    <property type="entry name" value="UBIQUITIN_2"/>
    <property type="match status" value="1"/>
</dbReference>
<dbReference type="GO" id="GO:0005829">
    <property type="term" value="C:cytosol"/>
    <property type="evidence" value="ECO:0007669"/>
    <property type="project" value="UniProtKB-SubCell"/>
</dbReference>
<evidence type="ECO:0000256" key="2">
    <source>
        <dbReference type="ARBA" id="ARBA00004173"/>
    </source>
</evidence>
<keyword evidence="16 19" id="KW-0496">Mitochondrion</keyword>
<dbReference type="EMBL" id="PZQS01000006">
    <property type="protein sequence ID" value="PVD28369.1"/>
    <property type="molecule type" value="Genomic_DNA"/>
</dbReference>
<sequence>MLAKLYSLMSSGRTQGLSGAVHSTIMVSIKYEQQQTAYELDRSCTVAELRNKLARDFIIPLSEVKVILGGRVLTDDMSIEDIGVGMESILFAIRHRGSGRSEDQVEEPAAPREVVEERQTLHRVPALPAVAENALLKDQYFVYCKLCREVKPGRLRVKCSICGDGAILVQEDPRRWEDVLMAGQLSATCQSLQCHDCVPVFYFKCAEQHFGNPDHTAVVLRHIRPNRRCIPCITCADVLSCVVVFPCAAAHVMCLQCFKTYCSIRLRERQFVHNVQFGYTLPCPERCPDSFIQEQHHFCVLEPAEYERYKDFGVEECVRADGGIYCPQPSCGQVFLMETEGTRAVCPYCKFVFCRHCEEQAHEGDCANNLSASQSFQFSDPQRAERARWERQSAHDRNHN</sequence>
<dbReference type="PANTHER" id="PTHR11685">
    <property type="entry name" value="RBR FAMILY RING FINGER AND IBR DOMAIN-CONTAINING"/>
    <property type="match status" value="1"/>
</dbReference>
<evidence type="ECO:0000313" key="23">
    <source>
        <dbReference type="Proteomes" id="UP000245119"/>
    </source>
</evidence>
<proteinExistence type="inferred from homology"/>
<keyword evidence="23" id="KW-1185">Reference proteome</keyword>
<dbReference type="GO" id="GO:0009893">
    <property type="term" value="P:positive regulation of metabolic process"/>
    <property type="evidence" value="ECO:0007669"/>
    <property type="project" value="UniProtKB-ARBA"/>
</dbReference>
<dbReference type="CDD" id="cd20340">
    <property type="entry name" value="BRcat_RBR_parkin"/>
    <property type="match status" value="1"/>
</dbReference>
<evidence type="ECO:0000256" key="19">
    <source>
        <dbReference type="PIRNR" id="PIRNR037880"/>
    </source>
</evidence>
<dbReference type="GO" id="GO:0061630">
    <property type="term" value="F:ubiquitin protein ligase activity"/>
    <property type="evidence" value="ECO:0007669"/>
    <property type="project" value="UniProtKB-EC"/>
</dbReference>
<evidence type="ECO:0000256" key="12">
    <source>
        <dbReference type="ARBA" id="ARBA00022786"/>
    </source>
</evidence>
<keyword evidence="12 19" id="KW-0833">Ubl conjugation pathway</keyword>
<evidence type="ECO:0000259" key="21">
    <source>
        <dbReference type="PROSITE" id="PS51873"/>
    </source>
</evidence>
<evidence type="ECO:0000256" key="10">
    <source>
        <dbReference type="ARBA" id="ARBA00022737"/>
    </source>
</evidence>
<comment type="catalytic activity">
    <reaction evidence="1 19">
        <text>[E2 ubiquitin-conjugating enzyme]-S-ubiquitinyl-L-cysteine + [acceptor protein]-L-lysine = [E2 ubiquitin-conjugating enzyme]-L-cysteine + [acceptor protein]-N(6)-ubiquitinyl-L-lysine.</text>
        <dbReference type="EC" id="2.3.2.31"/>
    </reaction>
</comment>
<comment type="pathway">
    <text evidence="4 19">Protein modification; protein ubiquitination.</text>
</comment>
<dbReference type="SUPFAM" id="SSF57850">
    <property type="entry name" value="RING/U-box"/>
    <property type="match status" value="1"/>
</dbReference>
<keyword evidence="15 19" id="KW-0072">Autophagy</keyword>
<evidence type="ECO:0000256" key="14">
    <source>
        <dbReference type="ARBA" id="ARBA00022843"/>
    </source>
</evidence>
<gene>
    <name evidence="22" type="ORF">C0Q70_10956</name>
</gene>
<dbReference type="Pfam" id="PF17976">
    <property type="entry name" value="zf-RING_12"/>
    <property type="match status" value="1"/>
</dbReference>
<dbReference type="SUPFAM" id="SSF54236">
    <property type="entry name" value="Ubiquitin-like"/>
    <property type="match status" value="1"/>
</dbReference>
<dbReference type="InterPro" id="IPR000626">
    <property type="entry name" value="Ubiquitin-like_dom"/>
</dbReference>
<evidence type="ECO:0000256" key="15">
    <source>
        <dbReference type="ARBA" id="ARBA00023006"/>
    </source>
</evidence>
<evidence type="ECO:0000256" key="11">
    <source>
        <dbReference type="ARBA" id="ARBA00022771"/>
    </source>
</evidence>
<dbReference type="Gene3D" id="2.20.25.20">
    <property type="match status" value="1"/>
</dbReference>
<dbReference type="InterPro" id="IPR047535">
    <property type="entry name" value="RING-HC_RBR_parkin"/>
</dbReference>
<evidence type="ECO:0000313" key="22">
    <source>
        <dbReference type="EMBL" id="PVD28369.1"/>
    </source>
</evidence>
<dbReference type="PRINTS" id="PR01475">
    <property type="entry name" value="PARKIN"/>
</dbReference>
<dbReference type="InterPro" id="IPR044066">
    <property type="entry name" value="TRIAD_supradom"/>
</dbReference>
<dbReference type="InterPro" id="IPR031127">
    <property type="entry name" value="E3_UB_ligase_RBR"/>
</dbReference>
<keyword evidence="9 19" id="KW-0479">Metal-binding</keyword>
<dbReference type="OrthoDB" id="1431934at2759"/>
<organism evidence="22 23">
    <name type="scientific">Pomacea canaliculata</name>
    <name type="common">Golden apple snail</name>
    <dbReference type="NCBI Taxonomy" id="400727"/>
    <lineage>
        <taxon>Eukaryota</taxon>
        <taxon>Metazoa</taxon>
        <taxon>Spiralia</taxon>
        <taxon>Lophotrochozoa</taxon>
        <taxon>Mollusca</taxon>
        <taxon>Gastropoda</taxon>
        <taxon>Caenogastropoda</taxon>
        <taxon>Architaenioglossa</taxon>
        <taxon>Ampullarioidea</taxon>
        <taxon>Ampullariidae</taxon>
        <taxon>Pomacea</taxon>
    </lineage>
</organism>
<feature type="domain" description="RING-type" evidence="21">
    <location>
        <begin position="228"/>
        <end position="400"/>
    </location>
</feature>
<reference evidence="22 23" key="1">
    <citation type="submission" date="2018-04" db="EMBL/GenBank/DDBJ databases">
        <title>The genome of golden apple snail Pomacea canaliculata provides insight into stress tolerance and invasive adaptation.</title>
        <authorList>
            <person name="Liu C."/>
            <person name="Liu B."/>
            <person name="Ren Y."/>
            <person name="Zhang Y."/>
            <person name="Wang H."/>
            <person name="Li S."/>
            <person name="Jiang F."/>
            <person name="Yin L."/>
            <person name="Zhang G."/>
            <person name="Qian W."/>
            <person name="Fan W."/>
        </authorList>
    </citation>
    <scope>NUCLEOTIDE SEQUENCE [LARGE SCALE GENOMIC DNA]</scope>
    <source>
        <strain evidence="22">SZHN2017</strain>
        <tissue evidence="22">Muscle</tissue>
    </source>
</reference>
<evidence type="ECO:0000256" key="17">
    <source>
        <dbReference type="ARBA" id="ARBA00029442"/>
    </source>
</evidence>
<dbReference type="PROSITE" id="PS51873">
    <property type="entry name" value="TRIAD"/>
    <property type="match status" value="1"/>
</dbReference>
<dbReference type="UniPathway" id="UPA00143"/>
<feature type="domain" description="Ubiquitin-like" evidence="20">
    <location>
        <begin position="25"/>
        <end position="99"/>
    </location>
</feature>
<dbReference type="InterPro" id="IPR041170">
    <property type="entry name" value="Znf-RING_14"/>
</dbReference>
<evidence type="ECO:0000259" key="20">
    <source>
        <dbReference type="PROSITE" id="PS50053"/>
    </source>
</evidence>
<dbReference type="InterPro" id="IPR002867">
    <property type="entry name" value="IBR_dom"/>
</dbReference>
<comment type="similarity">
    <text evidence="17 19">Belongs to the RBR family. Parkin subfamily.</text>
</comment>
<evidence type="ECO:0000256" key="18">
    <source>
        <dbReference type="ARBA" id="ARBA00029536"/>
    </source>
</evidence>
<evidence type="ECO:0000256" key="3">
    <source>
        <dbReference type="ARBA" id="ARBA00004514"/>
    </source>
</evidence>
<evidence type="ECO:0000256" key="16">
    <source>
        <dbReference type="ARBA" id="ARBA00023128"/>
    </source>
</evidence>
<dbReference type="CDD" id="cd17039">
    <property type="entry name" value="Ubl_ubiquitin_like"/>
    <property type="match status" value="1"/>
</dbReference>
<evidence type="ECO:0000256" key="13">
    <source>
        <dbReference type="ARBA" id="ARBA00022833"/>
    </source>
</evidence>
<keyword evidence="7" id="KW-0597">Phosphoprotein</keyword>
<dbReference type="PIRSF" id="PIRSF037880">
    <property type="entry name" value="Parkin"/>
    <property type="match status" value="1"/>
</dbReference>
<keyword evidence="10" id="KW-0677">Repeat</keyword>
<comment type="function">
    <text evidence="19">Functions within a multiprotein E3 ubiquitin ligase complex, catalyzing the covalent attachment of ubiquitin moieties onto substrate proteins.</text>
</comment>
<keyword evidence="13 19" id="KW-0862">Zinc</keyword>
<dbReference type="CDD" id="cd21382">
    <property type="entry name" value="RING0_parkin"/>
    <property type="match status" value="1"/>
</dbReference>
<keyword evidence="8" id="KW-0808">Transferase</keyword>
<evidence type="ECO:0000256" key="4">
    <source>
        <dbReference type="ARBA" id="ARBA00004906"/>
    </source>
</evidence>
<dbReference type="InterPro" id="IPR041565">
    <property type="entry name" value="Parkin_Znf-RING"/>
</dbReference>
<evidence type="ECO:0000256" key="9">
    <source>
        <dbReference type="ARBA" id="ARBA00022723"/>
    </source>
</evidence>
<dbReference type="OMA" id="IGCTECG"/>
<name>A0A2T7P4M7_POMCA</name>
<dbReference type="SMART" id="SM00647">
    <property type="entry name" value="IBR"/>
    <property type="match status" value="1"/>
</dbReference>
<evidence type="ECO:0000256" key="8">
    <source>
        <dbReference type="ARBA" id="ARBA00022679"/>
    </source>
</evidence>
<comment type="subcellular location">
    <subcellularLocation>
        <location evidence="3">Cytoplasm</location>
        <location evidence="3">Cytosol</location>
    </subcellularLocation>
    <subcellularLocation>
        <location evidence="2 19">Mitochondrion</location>
    </subcellularLocation>
</comment>
<keyword evidence="14 19" id="KW-0832">Ubl conjugation</keyword>
<dbReference type="GO" id="GO:0000151">
    <property type="term" value="C:ubiquitin ligase complex"/>
    <property type="evidence" value="ECO:0007669"/>
    <property type="project" value="UniProtKB-UniRule"/>
</dbReference>
<accession>A0A2T7P4M7</accession>
<evidence type="ECO:0000256" key="5">
    <source>
        <dbReference type="ARBA" id="ARBA00012251"/>
    </source>
</evidence>
<keyword evidence="6" id="KW-0963">Cytoplasm</keyword>
<dbReference type="EC" id="2.3.2.31" evidence="5 19"/>
<dbReference type="CDD" id="cd16627">
    <property type="entry name" value="RING-HC_RBR_parkin"/>
    <property type="match status" value="1"/>
</dbReference>
<comment type="subunit">
    <text evidence="19">Forms an E3 ubiquitin ligase complex.</text>
</comment>
<dbReference type="STRING" id="400727.A0A2T7P4M7"/>
<dbReference type="AlphaFoldDB" id="A0A2T7P4M7"/>
<dbReference type="Pfam" id="PF17978">
    <property type="entry name" value="zf-RING_14"/>
    <property type="match status" value="1"/>
</dbReference>
<dbReference type="GO" id="GO:0016567">
    <property type="term" value="P:protein ubiquitination"/>
    <property type="evidence" value="ECO:0007669"/>
    <property type="project" value="UniProtKB-UniRule"/>
</dbReference>
<dbReference type="InterPro" id="IPR029071">
    <property type="entry name" value="Ubiquitin-like_domsf"/>
</dbReference>
<evidence type="ECO:0000256" key="7">
    <source>
        <dbReference type="ARBA" id="ARBA00022553"/>
    </source>
</evidence>
<dbReference type="InterPro" id="IPR047534">
    <property type="entry name" value="BRcat_RBR_parkin"/>
</dbReference>
<dbReference type="Gene3D" id="3.10.20.90">
    <property type="entry name" value="Phosphatidylinositol 3-kinase Catalytic Subunit, Chain A, domain 1"/>
    <property type="match status" value="1"/>
</dbReference>
<dbReference type="GO" id="GO:0006914">
    <property type="term" value="P:autophagy"/>
    <property type="evidence" value="ECO:0007669"/>
    <property type="project" value="UniProtKB-UniRule"/>
</dbReference>
<dbReference type="GO" id="GO:0005739">
    <property type="term" value="C:mitochondrion"/>
    <property type="evidence" value="ECO:0007669"/>
    <property type="project" value="UniProtKB-SubCell"/>
</dbReference>
<evidence type="ECO:0000256" key="6">
    <source>
        <dbReference type="ARBA" id="ARBA00022490"/>
    </source>
</evidence>
<evidence type="ECO:0000256" key="1">
    <source>
        <dbReference type="ARBA" id="ARBA00001798"/>
    </source>
</evidence>
<dbReference type="SMART" id="SM00213">
    <property type="entry name" value="UBQ"/>
    <property type="match status" value="1"/>
</dbReference>
<keyword evidence="11" id="KW-0863">Zinc-finger</keyword>
<comment type="caution">
    <text evidence="22">The sequence shown here is derived from an EMBL/GenBank/DDBJ whole genome shotgun (WGS) entry which is preliminary data.</text>
</comment>
<dbReference type="GO" id="GO:0008270">
    <property type="term" value="F:zinc ion binding"/>
    <property type="evidence" value="ECO:0007669"/>
    <property type="project" value="UniProtKB-KW"/>
</dbReference>
<dbReference type="InterPro" id="IPR003977">
    <property type="entry name" value="Parkin"/>
</dbReference>